<dbReference type="Pfam" id="PF01946">
    <property type="entry name" value="Thi4"/>
    <property type="match status" value="1"/>
</dbReference>
<comment type="caution">
    <text evidence="17">The sequence shown here is derived from an EMBL/GenBank/DDBJ whole genome shotgun (WGS) entry which is preliminary data.</text>
</comment>
<dbReference type="Gene3D" id="3.50.50.60">
    <property type="entry name" value="FAD/NAD(P)-binding domain"/>
    <property type="match status" value="1"/>
</dbReference>
<evidence type="ECO:0000256" key="6">
    <source>
        <dbReference type="ARBA" id="ARBA00022723"/>
    </source>
</evidence>
<gene>
    <name evidence="17" type="ORF">ABB29_09165</name>
</gene>
<dbReference type="PANTHER" id="PTHR10617">
    <property type="entry name" value="ELECTRON TRANSFER FLAVOPROTEIN-UBIQUINONE OXIDOREDUCTASE"/>
    <property type="match status" value="1"/>
</dbReference>
<dbReference type="FunFam" id="3.30.70.20:FF:000015">
    <property type="entry name" value="Electron transfer flavoprotein-ubiquinone oxidoreductase"/>
    <property type="match status" value="1"/>
</dbReference>
<dbReference type="InterPro" id="IPR040156">
    <property type="entry name" value="ETF-QO"/>
</dbReference>
<dbReference type="EC" id="1.5.5.1" evidence="15"/>
<evidence type="ECO:0000259" key="16">
    <source>
        <dbReference type="PROSITE" id="PS51379"/>
    </source>
</evidence>
<dbReference type="InterPro" id="IPR036188">
    <property type="entry name" value="FAD/NAD-bd_sf"/>
</dbReference>
<evidence type="ECO:0000256" key="8">
    <source>
        <dbReference type="ARBA" id="ARBA00022946"/>
    </source>
</evidence>
<dbReference type="GO" id="GO:0046872">
    <property type="term" value="F:metal ion binding"/>
    <property type="evidence" value="ECO:0007669"/>
    <property type="project" value="UniProtKB-KW"/>
</dbReference>
<dbReference type="GO" id="GO:0004174">
    <property type="term" value="F:electron-transferring-flavoprotein dehydrogenase activity"/>
    <property type="evidence" value="ECO:0007669"/>
    <property type="project" value="UniProtKB-UniRule"/>
</dbReference>
<evidence type="ECO:0000256" key="12">
    <source>
        <dbReference type="ARBA" id="ARBA00023014"/>
    </source>
</evidence>
<evidence type="ECO:0000256" key="13">
    <source>
        <dbReference type="ARBA" id="ARBA00023075"/>
    </source>
</evidence>
<dbReference type="SUPFAM" id="SSF54373">
    <property type="entry name" value="FAD-linked reductases, C-terminal domain"/>
    <property type="match status" value="1"/>
</dbReference>
<evidence type="ECO:0000256" key="11">
    <source>
        <dbReference type="ARBA" id="ARBA00023004"/>
    </source>
</evidence>
<keyword evidence="4 15" id="KW-0813">Transport</keyword>
<dbReference type="STRING" id="344882.ABB29_09165"/>
<evidence type="ECO:0000256" key="10">
    <source>
        <dbReference type="ARBA" id="ARBA00023002"/>
    </source>
</evidence>
<dbReference type="OrthoDB" id="9766632at2"/>
<keyword evidence="10 15" id="KW-0560">Oxidoreductase</keyword>
<evidence type="ECO:0000256" key="1">
    <source>
        <dbReference type="ARBA" id="ARBA00001974"/>
    </source>
</evidence>
<keyword evidence="14" id="KW-0472">Membrane</keyword>
<dbReference type="InterPro" id="IPR007859">
    <property type="entry name" value="ETF-QO/FixX_C"/>
</dbReference>
<dbReference type="PATRIC" id="fig|344882.3.peg.3191"/>
<dbReference type="Proteomes" id="UP000052052">
    <property type="component" value="Unassembled WGS sequence"/>
</dbReference>
<keyword evidence="12 15" id="KW-0411">Iron-sulfur</keyword>
<dbReference type="GO" id="GO:0016020">
    <property type="term" value="C:membrane"/>
    <property type="evidence" value="ECO:0007669"/>
    <property type="project" value="UniProtKB-SubCell"/>
</dbReference>
<dbReference type="RefSeq" id="WP_057658330.1">
    <property type="nucleotide sequence ID" value="NZ_LDJL01000009.1"/>
</dbReference>
<comment type="catalytic activity">
    <reaction evidence="15">
        <text>a ubiquinone + reduced [electron-transfer flavoprotein] = a ubiquinol + oxidized [electron-transfer flavoprotein] + H(+)</text>
        <dbReference type="Rhea" id="RHEA:24052"/>
        <dbReference type="Rhea" id="RHEA-COMP:9565"/>
        <dbReference type="Rhea" id="RHEA-COMP:9566"/>
        <dbReference type="Rhea" id="RHEA-COMP:10685"/>
        <dbReference type="Rhea" id="RHEA-COMP:10686"/>
        <dbReference type="ChEBI" id="CHEBI:15378"/>
        <dbReference type="ChEBI" id="CHEBI:16389"/>
        <dbReference type="ChEBI" id="CHEBI:17976"/>
        <dbReference type="ChEBI" id="CHEBI:57692"/>
        <dbReference type="ChEBI" id="CHEBI:58307"/>
        <dbReference type="EC" id="1.5.5.1"/>
    </reaction>
</comment>
<organism evidence="17 18">
    <name type="scientific">Pseudoxanthomonas dokdonensis</name>
    <dbReference type="NCBI Taxonomy" id="344882"/>
    <lineage>
        <taxon>Bacteria</taxon>
        <taxon>Pseudomonadati</taxon>
        <taxon>Pseudomonadota</taxon>
        <taxon>Gammaproteobacteria</taxon>
        <taxon>Lysobacterales</taxon>
        <taxon>Lysobacteraceae</taxon>
        <taxon>Pseudoxanthomonas</taxon>
    </lineage>
</organism>
<accession>A0A0R0CJF5</accession>
<dbReference type="InterPro" id="IPR017896">
    <property type="entry name" value="4Fe4S_Fe-S-bd"/>
</dbReference>
<evidence type="ECO:0000256" key="15">
    <source>
        <dbReference type="RuleBase" id="RU366068"/>
    </source>
</evidence>
<dbReference type="AlphaFoldDB" id="A0A0R0CJF5"/>
<name>A0A0R0CJF5_9GAMM</name>
<evidence type="ECO:0000313" key="18">
    <source>
        <dbReference type="Proteomes" id="UP000052052"/>
    </source>
</evidence>
<dbReference type="Gene3D" id="3.30.9.90">
    <property type="match status" value="1"/>
</dbReference>
<keyword evidence="11 15" id="KW-0408">Iron</keyword>
<keyword evidence="6 15" id="KW-0479">Metal-binding</keyword>
<keyword evidence="9 15" id="KW-0249">Electron transport</keyword>
<sequence length="540" mass="58916">MTDAERDVMEYDIVTVGAGPAGLSFAIRLKQLNPELSVCVIEKASTVGAHILSGAVIEPGPLDELLPGWRDNPPPICVPAKEDELWHLNKTGGRKFPLVPPGMQNHGNFIVSLGAMCAWLAPQAEALGVEIYPGFAASETLHDDSGAVVGVRIGDMGIAKDGSHKPGFTQGIDIRAKVTVLAEGARGHLTKRLVRQFNLDADSDPQAYSIGIKELWQVPEGRVSPGRIVHTLGWPADNKTYAGSFLYHLENNQIALGYVSGLDYQDPEYRPWEAFQQWKNHPMIKPLLEGGSILSAGARAIVTGGWQSLPKVEMPGALLIGDTAGLLNVPKIKGTHQAIRSGMLAAEHLAGSLQSTGFDARLRDSAVMRELRQVRNIKPGFKKGLWWGLLNAAWETVSGGHSPWTLRVKPDWCSLDKLGQHEQPRHDYVERTLAPRDRLQGVYYAATEHDEDQPVHLKVADTSICVSQCAEEYDNPCARFCPAGVYEIVSEAQADGSQARRLQINAANCVHCKTCDIKDPYEIITWVTPEGGSGPNYQNL</sequence>
<comment type="subcellular location">
    <subcellularLocation>
        <location evidence="3">Membrane</location>
    </subcellularLocation>
</comment>
<keyword evidence="8" id="KW-0809">Transit peptide</keyword>
<feature type="domain" description="4Fe-4S ferredoxin-type" evidence="16">
    <location>
        <begin position="500"/>
        <end position="529"/>
    </location>
</feature>
<dbReference type="SUPFAM" id="SSF51905">
    <property type="entry name" value="FAD/NAD(P)-binding domain"/>
    <property type="match status" value="1"/>
</dbReference>
<dbReference type="PROSITE" id="PS51379">
    <property type="entry name" value="4FE4S_FER_2"/>
    <property type="match status" value="1"/>
</dbReference>
<protein>
    <recommendedName>
        <fullName evidence="15">Electron transfer flavoprotein-ubiquinone oxidoreductase</fullName>
        <shortName evidence="15">ETF-QO</shortName>
        <ecNumber evidence="15">1.5.5.1</ecNumber>
    </recommendedName>
</protein>
<dbReference type="Gene3D" id="3.30.70.20">
    <property type="match status" value="1"/>
</dbReference>
<comment type="cofactor">
    <cofactor evidence="1 15">
        <name>FAD</name>
        <dbReference type="ChEBI" id="CHEBI:57692"/>
    </cofactor>
</comment>
<reference evidence="17 18" key="1">
    <citation type="submission" date="2015-05" db="EMBL/GenBank/DDBJ databases">
        <title>Genome sequencing and analysis of members of genus Stenotrophomonas.</title>
        <authorList>
            <person name="Patil P.P."/>
            <person name="Midha S."/>
            <person name="Patil P.B."/>
        </authorList>
    </citation>
    <scope>NUCLEOTIDE SEQUENCE [LARGE SCALE GENOMIC DNA]</scope>
    <source>
        <strain evidence="17 18">DSM 21858</strain>
    </source>
</reference>
<dbReference type="EMBL" id="LDJL01000009">
    <property type="protein sequence ID" value="KRG69627.1"/>
    <property type="molecule type" value="Genomic_DNA"/>
</dbReference>
<dbReference type="Pfam" id="PF21162">
    <property type="entry name" value="ETFQO_UQ-bd"/>
    <property type="match status" value="1"/>
</dbReference>
<dbReference type="SUPFAM" id="SSF54862">
    <property type="entry name" value="4Fe-4S ferredoxins"/>
    <property type="match status" value="1"/>
</dbReference>
<evidence type="ECO:0000313" key="17">
    <source>
        <dbReference type="EMBL" id="KRG69627.1"/>
    </source>
</evidence>
<comment type="cofactor">
    <cofactor evidence="15">
        <name>[4Fe-4S] cluster</name>
        <dbReference type="ChEBI" id="CHEBI:49883"/>
    </cofactor>
    <text evidence="15">Binds 1 [4Fe-4S] cluster.</text>
</comment>
<dbReference type="PANTHER" id="PTHR10617:SF107">
    <property type="entry name" value="ELECTRON TRANSFER FLAVOPROTEIN-UBIQUINONE OXIDOREDUCTASE, MITOCHONDRIAL"/>
    <property type="match status" value="1"/>
</dbReference>
<evidence type="ECO:0000256" key="2">
    <source>
        <dbReference type="ARBA" id="ARBA00002819"/>
    </source>
</evidence>
<keyword evidence="18" id="KW-1185">Reference proteome</keyword>
<evidence type="ECO:0000256" key="5">
    <source>
        <dbReference type="ARBA" id="ARBA00022630"/>
    </source>
</evidence>
<comment type="function">
    <text evidence="2 15">Accepts electrons from ETF and reduces ubiquinone.</text>
</comment>
<keyword evidence="13 15" id="KW-0830">Ubiquinone</keyword>
<keyword evidence="7 15" id="KW-0274">FAD</keyword>
<evidence type="ECO:0000256" key="7">
    <source>
        <dbReference type="ARBA" id="ARBA00022827"/>
    </source>
</evidence>
<dbReference type="Pfam" id="PF05187">
    <property type="entry name" value="Fer4_ETF_QO"/>
    <property type="match status" value="1"/>
</dbReference>
<evidence type="ECO:0000256" key="4">
    <source>
        <dbReference type="ARBA" id="ARBA00022448"/>
    </source>
</evidence>
<keyword evidence="5 15" id="KW-0285">Flavoprotein</keyword>
<evidence type="ECO:0000256" key="3">
    <source>
        <dbReference type="ARBA" id="ARBA00004370"/>
    </source>
</evidence>
<dbReference type="InterPro" id="IPR049398">
    <property type="entry name" value="ETF-QO/FixC_UQ-bd"/>
</dbReference>
<evidence type="ECO:0000256" key="14">
    <source>
        <dbReference type="ARBA" id="ARBA00023136"/>
    </source>
</evidence>
<proteinExistence type="predicted"/>
<evidence type="ECO:0000256" key="9">
    <source>
        <dbReference type="ARBA" id="ARBA00022982"/>
    </source>
</evidence>
<dbReference type="GO" id="GO:0051539">
    <property type="term" value="F:4 iron, 4 sulfur cluster binding"/>
    <property type="evidence" value="ECO:0007669"/>
    <property type="project" value="UniProtKB-UniRule"/>
</dbReference>